<keyword evidence="4" id="KW-1185">Reference proteome</keyword>
<protein>
    <recommendedName>
        <fullName evidence="2">DUF7467 domain-containing protein</fullName>
    </recommendedName>
</protein>
<evidence type="ECO:0000259" key="2">
    <source>
        <dbReference type="Pfam" id="PF24269"/>
    </source>
</evidence>
<gene>
    <name evidence="3" type="ORF">AMR74_00850</name>
</gene>
<name>A0A0M9ASP0_9EURY</name>
<keyword evidence="1" id="KW-0472">Membrane</keyword>
<feature type="transmembrane region" description="Helical" evidence="1">
    <location>
        <begin position="19"/>
        <end position="42"/>
    </location>
</feature>
<dbReference type="Proteomes" id="UP000037747">
    <property type="component" value="Unassembled WGS sequence"/>
</dbReference>
<organism evidence="3 4">
    <name type="scientific">Halorubrum tropicale</name>
    <dbReference type="NCBI Taxonomy" id="1765655"/>
    <lineage>
        <taxon>Archaea</taxon>
        <taxon>Methanobacteriati</taxon>
        <taxon>Methanobacteriota</taxon>
        <taxon>Stenosarchaea group</taxon>
        <taxon>Halobacteria</taxon>
        <taxon>Halobacteriales</taxon>
        <taxon>Haloferacaceae</taxon>
        <taxon>Halorubrum</taxon>
    </lineage>
</organism>
<dbReference type="STRING" id="1765655.AMR74_00850"/>
<feature type="domain" description="DUF7467" evidence="2">
    <location>
        <begin position="366"/>
        <end position="454"/>
    </location>
</feature>
<keyword evidence="1" id="KW-1133">Transmembrane helix</keyword>
<sequence length="476" mass="48391">MTPGDGAGRRPSGLSRRRLLAGIGGVGAVGMASGIGTGAYLADRETFANNVFGAGEVGLTVDGTPTNGVVTVGPLAVDRTTFADRPEPETFEVEASANPVRVWLATDCPDGDSLGNALEVEVVVDGESVTGGYRPLAEVERDLATGVRIDAGCLDPDGDPIVVEVAPYLPVDSPDVGGQATDLTVRLYAEQCRHVSEEQANAPGGNPFAAVVCEETDCPECVPFGKADFGASTAVGDVLPLEMLLDGAGPHQIEITGVETKDDGEVVGVAFRLRDADGDSGPDMCTVVVKGGPDRDPDPVAVDPVDPETDGIVFAPVNPKNGTRYGVSNVTIGVCIDTVETGGGGDCVVCDDEAVSLASLDIGYRGSDEQSIAVVSTKGGTSGTLFAGRVADGDAFTLDGSDVTRKGKNGNTNGGGPADRLGPEIEIAVDGGATIPIHVSCSEPLAVGMRFGPADEFEIVGGTTTDDEPLCGTEAN</sequence>
<reference evidence="3 4" key="1">
    <citation type="submission" date="2015-08" db="EMBL/GenBank/DDBJ databases">
        <title>Genomes of Isolates from Cabo Rojo, PR.</title>
        <authorList>
            <person name="Sanchez-Nieves R.L."/>
            <person name="Montalvo-Rodriguez R."/>
        </authorList>
    </citation>
    <scope>NUCLEOTIDE SEQUENCE [LARGE SCALE GENOMIC DNA]</scope>
    <source>
        <strain evidence="3 4">5</strain>
    </source>
</reference>
<dbReference type="PROSITE" id="PS51318">
    <property type="entry name" value="TAT"/>
    <property type="match status" value="1"/>
</dbReference>
<evidence type="ECO:0000313" key="3">
    <source>
        <dbReference type="EMBL" id="KOX97488.1"/>
    </source>
</evidence>
<dbReference type="EMBL" id="LIST01000001">
    <property type="protein sequence ID" value="KOX97488.1"/>
    <property type="molecule type" value="Genomic_DNA"/>
</dbReference>
<dbReference type="InterPro" id="IPR055890">
    <property type="entry name" value="DUF7467"/>
</dbReference>
<evidence type="ECO:0000313" key="4">
    <source>
        <dbReference type="Proteomes" id="UP000037747"/>
    </source>
</evidence>
<dbReference type="Pfam" id="PF24269">
    <property type="entry name" value="DUF7467"/>
    <property type="match status" value="1"/>
</dbReference>
<accession>A0A0M9ASP0</accession>
<proteinExistence type="predicted"/>
<dbReference type="PATRIC" id="fig|1705389.3.peg.431"/>
<dbReference type="AlphaFoldDB" id="A0A0M9ASP0"/>
<keyword evidence="1" id="KW-0812">Transmembrane</keyword>
<comment type="caution">
    <text evidence="3">The sequence shown here is derived from an EMBL/GenBank/DDBJ whole genome shotgun (WGS) entry which is preliminary data.</text>
</comment>
<dbReference type="OrthoDB" id="162072at2157"/>
<dbReference type="InterPro" id="IPR006311">
    <property type="entry name" value="TAT_signal"/>
</dbReference>
<evidence type="ECO:0000256" key="1">
    <source>
        <dbReference type="SAM" id="Phobius"/>
    </source>
</evidence>